<dbReference type="EMBL" id="JMQM01000001">
    <property type="protein sequence ID" value="KFB09189.1"/>
    <property type="molecule type" value="Genomic_DNA"/>
</dbReference>
<dbReference type="STRING" id="472175.EL18_00204"/>
<dbReference type="AlphaFoldDB" id="A0A084U8A3"/>
<evidence type="ECO:0000313" key="12">
    <source>
        <dbReference type="Proteomes" id="UP000053675"/>
    </source>
</evidence>
<evidence type="ECO:0000256" key="6">
    <source>
        <dbReference type="ARBA" id="ARBA00022692"/>
    </source>
</evidence>
<dbReference type="GO" id="GO:0005886">
    <property type="term" value="C:plasma membrane"/>
    <property type="evidence" value="ECO:0007669"/>
    <property type="project" value="UniProtKB-SubCell"/>
</dbReference>
<comment type="similarity">
    <text evidence="3 10">Belongs to the FliL family.</text>
</comment>
<keyword evidence="11" id="KW-0282">Flagellum</keyword>
<name>A0A084U8A3_9HYPH</name>
<evidence type="ECO:0000256" key="3">
    <source>
        <dbReference type="ARBA" id="ARBA00008281"/>
    </source>
</evidence>
<dbReference type="PATRIC" id="fig|472175.3.peg.211"/>
<keyword evidence="8" id="KW-1133">Transmembrane helix</keyword>
<evidence type="ECO:0000256" key="1">
    <source>
        <dbReference type="ARBA" id="ARBA00002254"/>
    </source>
</evidence>
<comment type="function">
    <text evidence="1 10">Controls the rotational direction of flagella during chemotaxis.</text>
</comment>
<accession>A0A084U8A3</accession>
<evidence type="ECO:0000256" key="2">
    <source>
        <dbReference type="ARBA" id="ARBA00004162"/>
    </source>
</evidence>
<evidence type="ECO:0000256" key="10">
    <source>
        <dbReference type="RuleBase" id="RU364125"/>
    </source>
</evidence>
<proteinExistence type="inferred from homology"/>
<reference evidence="11 12" key="1">
    <citation type="submission" date="2014-05" db="EMBL/GenBank/DDBJ databases">
        <title>Draft Genome Sequence of Nitratireductor basaltis Strain UMTGB225, A Marine Bacterium Isolated from Green Barrel Tunicate.</title>
        <authorList>
            <person name="Gan H.Y."/>
        </authorList>
    </citation>
    <scope>NUCLEOTIDE SEQUENCE [LARGE SCALE GENOMIC DNA]</scope>
    <source>
        <strain evidence="11 12">UMTGB225</strain>
    </source>
</reference>
<dbReference type="GO" id="GO:0006935">
    <property type="term" value="P:chemotaxis"/>
    <property type="evidence" value="ECO:0007669"/>
    <property type="project" value="UniProtKB-KW"/>
</dbReference>
<sequence>MVVQLGLLAVLTAAAAGSGWFAGGYLQDLQPVIKDDTPAGVKPQEKAEAEDGAAPEEAMAPVLVPIDPITINLAEPSEVWLRTELQLLMADATDPVMPLVIHQDLVAYLRTLKLRQIESPSGFQHVKADLLERANIRANGKVKDVLVSTFLFE</sequence>
<dbReference type="eggNOG" id="COG1580">
    <property type="taxonomic scope" value="Bacteria"/>
</dbReference>
<dbReference type="InterPro" id="IPR005503">
    <property type="entry name" value="FliL"/>
</dbReference>
<keyword evidence="11" id="KW-0969">Cilium</keyword>
<evidence type="ECO:0000256" key="5">
    <source>
        <dbReference type="ARBA" id="ARBA00022500"/>
    </source>
</evidence>
<organism evidence="11 12">
    <name type="scientific">Nitratireductor basaltis</name>
    <dbReference type="NCBI Taxonomy" id="472175"/>
    <lineage>
        <taxon>Bacteria</taxon>
        <taxon>Pseudomonadati</taxon>
        <taxon>Pseudomonadota</taxon>
        <taxon>Alphaproteobacteria</taxon>
        <taxon>Hyphomicrobiales</taxon>
        <taxon>Phyllobacteriaceae</taxon>
        <taxon>Nitratireductor</taxon>
    </lineage>
</organism>
<keyword evidence="5 10" id="KW-0145">Chemotaxis</keyword>
<dbReference type="Proteomes" id="UP000053675">
    <property type="component" value="Unassembled WGS sequence"/>
</dbReference>
<dbReference type="GO" id="GO:0009425">
    <property type="term" value="C:bacterial-type flagellum basal body"/>
    <property type="evidence" value="ECO:0007669"/>
    <property type="project" value="InterPro"/>
</dbReference>
<keyword evidence="6" id="KW-0812">Transmembrane</keyword>
<evidence type="ECO:0000256" key="4">
    <source>
        <dbReference type="ARBA" id="ARBA00022475"/>
    </source>
</evidence>
<keyword evidence="11" id="KW-0966">Cell projection</keyword>
<comment type="subcellular location">
    <subcellularLocation>
        <location evidence="10">Cell inner membrane</location>
    </subcellularLocation>
    <subcellularLocation>
        <location evidence="2">Cell membrane</location>
        <topology evidence="2">Single-pass membrane protein</topology>
    </subcellularLocation>
</comment>
<keyword evidence="4" id="KW-1003">Cell membrane</keyword>
<protein>
    <recommendedName>
        <fullName evidence="10">Flagellar protein FliL</fullName>
    </recommendedName>
</protein>
<keyword evidence="12" id="KW-1185">Reference proteome</keyword>
<evidence type="ECO:0000256" key="7">
    <source>
        <dbReference type="ARBA" id="ARBA00022779"/>
    </source>
</evidence>
<evidence type="ECO:0000256" key="9">
    <source>
        <dbReference type="ARBA" id="ARBA00023136"/>
    </source>
</evidence>
<gene>
    <name evidence="11" type="ORF">EL18_00204</name>
</gene>
<keyword evidence="9 10" id="KW-0472">Membrane</keyword>
<evidence type="ECO:0000313" key="11">
    <source>
        <dbReference type="EMBL" id="KFB09189.1"/>
    </source>
</evidence>
<dbReference type="GO" id="GO:0071973">
    <property type="term" value="P:bacterial-type flagellum-dependent cell motility"/>
    <property type="evidence" value="ECO:0007669"/>
    <property type="project" value="InterPro"/>
</dbReference>
<evidence type="ECO:0000256" key="8">
    <source>
        <dbReference type="ARBA" id="ARBA00022989"/>
    </source>
</evidence>
<keyword evidence="7 10" id="KW-0283">Flagellar rotation</keyword>
<comment type="caution">
    <text evidence="11">The sequence shown here is derived from an EMBL/GenBank/DDBJ whole genome shotgun (WGS) entry which is preliminary data.</text>
</comment>
<dbReference type="Pfam" id="PF03748">
    <property type="entry name" value="FliL"/>
    <property type="match status" value="1"/>
</dbReference>
<keyword evidence="10" id="KW-0997">Cell inner membrane</keyword>